<dbReference type="Proteomes" id="UP000018208">
    <property type="component" value="Unassembled WGS sequence"/>
</dbReference>
<dbReference type="AlphaFoldDB" id="A0A9P8LQE7"/>
<gene>
    <name evidence="1" type="ORF">SS50377_26488</name>
</gene>
<reference evidence="1 2" key="1">
    <citation type="journal article" date="2014" name="PLoS Genet.">
        <title>The Genome of Spironucleus salmonicida Highlights a Fish Pathogen Adapted to Fluctuating Environments.</title>
        <authorList>
            <person name="Xu F."/>
            <person name="Jerlstrom-Hultqvist J."/>
            <person name="Einarsson E."/>
            <person name="Astvaldsson A."/>
            <person name="Svard S.G."/>
            <person name="Andersson J.O."/>
        </authorList>
    </citation>
    <scope>NUCLEOTIDE SEQUENCE [LARGE SCALE GENOMIC DNA]</scope>
    <source>
        <strain evidence="1 2">ATCC 50377</strain>
    </source>
</reference>
<dbReference type="KEGG" id="ssao:94300511"/>
<keyword evidence="2" id="KW-1185">Reference proteome</keyword>
<evidence type="ECO:0000313" key="2">
    <source>
        <dbReference type="Proteomes" id="UP000018208"/>
    </source>
</evidence>
<accession>A0A9P8LQE7</accession>
<name>A0A9P8LQE7_9EUKA</name>
<dbReference type="EMBL" id="AUWU02000006">
    <property type="protein sequence ID" value="KAH0572278.1"/>
    <property type="molecule type" value="Genomic_DNA"/>
</dbReference>
<evidence type="ECO:0000313" key="1">
    <source>
        <dbReference type="EMBL" id="KAH0572278.1"/>
    </source>
</evidence>
<sequence length="128" mass="14757">MSASSIMKFAFNQDKKYLSQFGKQKFQLHDQSLLSCYPQLVMPGLESIFTQKQEFSQKMHRSAAFGKIDSKTLVGMERLPPLSSQEVEIVSRSMQRLTKYQGAKEVESKEKKVRLSPKLEFKINGKIY</sequence>
<proteinExistence type="predicted"/>
<comment type="caution">
    <text evidence="1">The sequence shown here is derived from an EMBL/GenBank/DDBJ whole genome shotgun (WGS) entry which is preliminary data.</text>
</comment>
<organism evidence="1 2">
    <name type="scientific">Spironucleus salmonicida</name>
    <dbReference type="NCBI Taxonomy" id="348837"/>
    <lineage>
        <taxon>Eukaryota</taxon>
        <taxon>Metamonada</taxon>
        <taxon>Diplomonadida</taxon>
        <taxon>Hexamitidae</taxon>
        <taxon>Hexamitinae</taxon>
        <taxon>Spironucleus</taxon>
    </lineage>
</organism>
<protein>
    <submittedName>
        <fullName evidence="1">Uncharacterized protein</fullName>
    </submittedName>
</protein>
<dbReference type="RefSeq" id="XP_067763051.1">
    <property type="nucleotide sequence ID" value="XM_067910295.1"/>
</dbReference>
<dbReference type="GeneID" id="94300511"/>